<feature type="transmembrane region" description="Helical" evidence="8">
    <location>
        <begin position="71"/>
        <end position="96"/>
    </location>
</feature>
<dbReference type="Pfam" id="PF00528">
    <property type="entry name" value="BPD_transp_1"/>
    <property type="match status" value="2"/>
</dbReference>
<dbReference type="STRING" id="1679170.AC625_01840"/>
<dbReference type="Proteomes" id="UP000037146">
    <property type="component" value="Unassembled WGS sequence"/>
</dbReference>
<comment type="caution">
    <text evidence="10">The sequence shown here is derived from an EMBL/GenBank/DDBJ whole genome shotgun (WGS) entry which is preliminary data.</text>
</comment>
<keyword evidence="4" id="KW-0997">Cell inner membrane</keyword>
<feature type="transmembrane region" description="Helical" evidence="8">
    <location>
        <begin position="362"/>
        <end position="383"/>
    </location>
</feature>
<evidence type="ECO:0000313" key="11">
    <source>
        <dbReference type="Proteomes" id="UP000037146"/>
    </source>
</evidence>
<evidence type="ECO:0000256" key="4">
    <source>
        <dbReference type="ARBA" id="ARBA00022519"/>
    </source>
</evidence>
<feature type="transmembrane region" description="Helical" evidence="8">
    <location>
        <begin position="303"/>
        <end position="328"/>
    </location>
</feature>
<evidence type="ECO:0000256" key="6">
    <source>
        <dbReference type="ARBA" id="ARBA00022989"/>
    </source>
</evidence>
<sequence length="572" mass="63763">MMKKFINVHVHNKIYLWLVGIILTWFIAAFLVLPNVNILYTTFFADGAFSLEPFQKLISSKRAMNSLLNSFILGITLVITVNITGVFLVLVTDYFAIKGAKILRLVYFTTMIYGGLILVSGYQFIYGNSGFLTTALVKIFPTMNPDWFVGYPAVVFVMTFACTTNHIIFLSNAIKSIDYQIVEAAKNMGASPWQILIKVVLPVLRPVLTTLSVLLFASGLGAMSAPLIVGGKDFQTISPMILTFANSMSSRDLAALLAIFLGVSQIALLYFITRAEKKGFYMSVSKVKTRIEKQKIENKATNFIVHFFAYVLFAIYVLPIMTVIIFSFTDTYSISTGTLSWEHFTLDNYIKILTDASSYEPFVISIIYSGLTAIIVVAAMLFIARIIHKYNNKLTTSLEYSFHIPWLIPGILMALGLIITYDKPMPILGNIVLTGTLSLLLIAYVIEKIPFTLRILKAAYYSFDSSLEDAAKNLGAGSFYTFVRVILPIVLPTTLAILALNFNSLLADYDLTVFLYHPLYQPLGIVIRNNTDPTASIDAKAMNFVYSVILMAISAVVIYFIYGRGSKKKNIL</sequence>
<evidence type="ECO:0000256" key="2">
    <source>
        <dbReference type="ARBA" id="ARBA00022448"/>
    </source>
</evidence>
<gene>
    <name evidence="10" type="ORF">AC625_01840</name>
</gene>
<dbReference type="GO" id="GO:0005886">
    <property type="term" value="C:plasma membrane"/>
    <property type="evidence" value="ECO:0007669"/>
    <property type="project" value="UniProtKB-SubCell"/>
</dbReference>
<evidence type="ECO:0000256" key="5">
    <source>
        <dbReference type="ARBA" id="ARBA00022692"/>
    </source>
</evidence>
<feature type="transmembrane region" description="Helical" evidence="8">
    <location>
        <begin position="482"/>
        <end position="502"/>
    </location>
</feature>
<evidence type="ECO:0000256" key="8">
    <source>
        <dbReference type="RuleBase" id="RU363032"/>
    </source>
</evidence>
<keyword evidence="11" id="KW-1185">Reference proteome</keyword>
<dbReference type="InterPro" id="IPR000515">
    <property type="entry name" value="MetI-like"/>
</dbReference>
<keyword evidence="5 8" id="KW-0812">Transmembrane</keyword>
<comment type="similarity">
    <text evidence="8">Belongs to the binding-protein-dependent transport system permease family.</text>
</comment>
<dbReference type="AlphaFoldDB" id="A0A0K9GQ75"/>
<dbReference type="RefSeq" id="WP_049679734.1">
    <property type="nucleotide sequence ID" value="NZ_LFZW01000001.1"/>
</dbReference>
<organism evidence="10 11">
    <name type="scientific">Peribacillus loiseleuriae</name>
    <dbReference type="NCBI Taxonomy" id="1679170"/>
    <lineage>
        <taxon>Bacteria</taxon>
        <taxon>Bacillati</taxon>
        <taxon>Bacillota</taxon>
        <taxon>Bacilli</taxon>
        <taxon>Bacillales</taxon>
        <taxon>Bacillaceae</taxon>
        <taxon>Peribacillus</taxon>
    </lineage>
</organism>
<dbReference type="PROSITE" id="PS50928">
    <property type="entry name" value="ABC_TM1"/>
    <property type="match status" value="2"/>
</dbReference>
<dbReference type="PANTHER" id="PTHR43357">
    <property type="entry name" value="INNER MEMBRANE ABC TRANSPORTER PERMEASE PROTEIN YDCV"/>
    <property type="match status" value="1"/>
</dbReference>
<dbReference type="PATRIC" id="fig|1679170.3.peg.353"/>
<dbReference type="PANTHER" id="PTHR43357:SF4">
    <property type="entry name" value="INNER MEMBRANE ABC TRANSPORTER PERMEASE PROTEIN YDCV"/>
    <property type="match status" value="1"/>
</dbReference>
<feature type="domain" description="ABC transmembrane type-1" evidence="9">
    <location>
        <begin position="362"/>
        <end position="561"/>
    </location>
</feature>
<feature type="transmembrane region" description="Helical" evidence="8">
    <location>
        <begin position="105"/>
        <end position="127"/>
    </location>
</feature>
<keyword evidence="7 8" id="KW-0472">Membrane</keyword>
<feature type="transmembrane region" description="Helical" evidence="8">
    <location>
        <begin position="14"/>
        <end position="33"/>
    </location>
</feature>
<feature type="domain" description="ABC transmembrane type-1" evidence="9">
    <location>
        <begin position="67"/>
        <end position="272"/>
    </location>
</feature>
<feature type="transmembrane region" description="Helical" evidence="8">
    <location>
        <begin position="427"/>
        <end position="446"/>
    </location>
</feature>
<keyword evidence="6 8" id="KW-1133">Transmembrane helix</keyword>
<keyword evidence="2 8" id="KW-0813">Transport</keyword>
<name>A0A0K9GQ75_9BACI</name>
<dbReference type="OrthoDB" id="9776648at2"/>
<dbReference type="SUPFAM" id="SSF161098">
    <property type="entry name" value="MetI-like"/>
    <property type="match status" value="2"/>
</dbReference>
<dbReference type="CDD" id="cd06261">
    <property type="entry name" value="TM_PBP2"/>
    <property type="match status" value="2"/>
</dbReference>
<protein>
    <submittedName>
        <fullName evidence="10">Iron ABC transporter permease</fullName>
    </submittedName>
</protein>
<dbReference type="GO" id="GO:0055085">
    <property type="term" value="P:transmembrane transport"/>
    <property type="evidence" value="ECO:0007669"/>
    <property type="project" value="InterPro"/>
</dbReference>
<feature type="transmembrane region" description="Helical" evidence="8">
    <location>
        <begin position="147"/>
        <end position="174"/>
    </location>
</feature>
<evidence type="ECO:0000256" key="3">
    <source>
        <dbReference type="ARBA" id="ARBA00022475"/>
    </source>
</evidence>
<dbReference type="Gene3D" id="1.10.3720.10">
    <property type="entry name" value="MetI-like"/>
    <property type="match status" value="2"/>
</dbReference>
<proteinExistence type="inferred from homology"/>
<comment type="subcellular location">
    <subcellularLocation>
        <location evidence="1">Cell inner membrane</location>
        <topology evidence="1">Multi-pass membrane protein</topology>
    </subcellularLocation>
    <subcellularLocation>
        <location evidence="8">Cell membrane</location>
        <topology evidence="8">Multi-pass membrane protein</topology>
    </subcellularLocation>
</comment>
<evidence type="ECO:0000256" key="7">
    <source>
        <dbReference type="ARBA" id="ARBA00023136"/>
    </source>
</evidence>
<evidence type="ECO:0000256" key="1">
    <source>
        <dbReference type="ARBA" id="ARBA00004429"/>
    </source>
</evidence>
<evidence type="ECO:0000259" key="9">
    <source>
        <dbReference type="PROSITE" id="PS50928"/>
    </source>
</evidence>
<feature type="transmembrane region" description="Helical" evidence="8">
    <location>
        <begin position="544"/>
        <end position="562"/>
    </location>
</feature>
<dbReference type="InterPro" id="IPR035906">
    <property type="entry name" value="MetI-like_sf"/>
</dbReference>
<accession>A0A0K9GQ75</accession>
<dbReference type="EMBL" id="LFZW01000001">
    <property type="protein sequence ID" value="KMY48412.1"/>
    <property type="molecule type" value="Genomic_DNA"/>
</dbReference>
<feature type="transmembrane region" description="Helical" evidence="8">
    <location>
        <begin position="253"/>
        <end position="272"/>
    </location>
</feature>
<evidence type="ECO:0000313" key="10">
    <source>
        <dbReference type="EMBL" id="KMY48412.1"/>
    </source>
</evidence>
<reference evidence="11" key="1">
    <citation type="submission" date="2015-07" db="EMBL/GenBank/DDBJ databases">
        <title>Genome sequencing project for genomic taxonomy and phylogenomics of Bacillus-like bacteria.</title>
        <authorList>
            <person name="Liu B."/>
            <person name="Wang J."/>
            <person name="Zhu Y."/>
            <person name="Liu G."/>
            <person name="Chen Q."/>
            <person name="Chen Z."/>
            <person name="Lan J."/>
            <person name="Che J."/>
            <person name="Ge C."/>
            <person name="Shi H."/>
            <person name="Pan Z."/>
            <person name="Liu X."/>
        </authorList>
    </citation>
    <scope>NUCLEOTIDE SEQUENCE [LARGE SCALE GENOMIC DNA]</scope>
    <source>
        <strain evidence="11">FJAT-27997</strain>
    </source>
</reference>
<keyword evidence="3" id="KW-1003">Cell membrane</keyword>
<feature type="transmembrane region" description="Helical" evidence="8">
    <location>
        <begin position="404"/>
        <end position="421"/>
    </location>
</feature>